<dbReference type="Pfam" id="PF02031">
    <property type="entry name" value="Peptidase_M7"/>
    <property type="match status" value="1"/>
</dbReference>
<keyword evidence="9" id="KW-0378">Hydrolase</keyword>
<comment type="caution">
    <text evidence="9">The sequence shown here is derived from an EMBL/GenBank/DDBJ whole genome shotgun (WGS) entry which is preliminary data.</text>
</comment>
<dbReference type="AlphaFoldDB" id="A0A7W9YME1"/>
<name>A0A7W9YME1_9ACTN</name>
<dbReference type="InterPro" id="IPR000013">
    <property type="entry name" value="Peptidase_M7"/>
</dbReference>
<evidence type="ECO:0000256" key="6">
    <source>
        <dbReference type="ARBA" id="ARBA00023049"/>
    </source>
</evidence>
<dbReference type="RefSeq" id="WP_184079106.1">
    <property type="nucleotide sequence ID" value="NZ_JACHDS010000001.1"/>
</dbReference>
<dbReference type="EMBL" id="JACHDS010000001">
    <property type="protein sequence ID" value="MBB6174823.1"/>
    <property type="molecule type" value="Genomic_DNA"/>
</dbReference>
<evidence type="ECO:0000256" key="2">
    <source>
        <dbReference type="ARBA" id="ARBA00006571"/>
    </source>
</evidence>
<keyword evidence="10" id="KW-1185">Reference proteome</keyword>
<dbReference type="GO" id="GO:0006508">
    <property type="term" value="P:proteolysis"/>
    <property type="evidence" value="ECO:0007669"/>
    <property type="project" value="InterPro"/>
</dbReference>
<dbReference type="SUPFAM" id="SSF55486">
    <property type="entry name" value="Metalloproteases ('zincins'), catalytic domain"/>
    <property type="match status" value="1"/>
</dbReference>
<feature type="signal peptide" evidence="8">
    <location>
        <begin position="1"/>
        <end position="29"/>
    </location>
</feature>
<evidence type="ECO:0000256" key="1">
    <source>
        <dbReference type="ARBA" id="ARBA00000612"/>
    </source>
</evidence>
<evidence type="ECO:0000256" key="3">
    <source>
        <dbReference type="ARBA" id="ARBA00012325"/>
    </source>
</evidence>
<keyword evidence="6" id="KW-0482">Metalloprotease</keyword>
<dbReference type="GO" id="GO:0004222">
    <property type="term" value="F:metalloendopeptidase activity"/>
    <property type="evidence" value="ECO:0007669"/>
    <property type="project" value="InterPro"/>
</dbReference>
<keyword evidence="6" id="KW-0645">Protease</keyword>
<evidence type="ECO:0000313" key="10">
    <source>
        <dbReference type="Proteomes" id="UP000546642"/>
    </source>
</evidence>
<keyword evidence="8" id="KW-0732">Signal</keyword>
<dbReference type="InterPro" id="IPR024079">
    <property type="entry name" value="MetalloPept_cat_dom_sf"/>
</dbReference>
<comment type="catalytic activity">
    <reaction evidence="1">
        <text>Hydrolyzes proteins with a preference for Tyr or Phe in the P1' position. Has no action on amino-acid p-nitroanilides.</text>
        <dbReference type="EC" id="3.4.24.77"/>
    </reaction>
</comment>
<comment type="similarity">
    <text evidence="2">Belongs to the peptidase M7 family.</text>
</comment>
<dbReference type="Gene3D" id="3.40.390.10">
    <property type="entry name" value="Collagenase (Catalytic Domain)"/>
    <property type="match status" value="1"/>
</dbReference>
<evidence type="ECO:0000256" key="4">
    <source>
        <dbReference type="ARBA" id="ARBA00019129"/>
    </source>
</evidence>
<evidence type="ECO:0000256" key="8">
    <source>
        <dbReference type="SAM" id="SignalP"/>
    </source>
</evidence>
<dbReference type="Proteomes" id="UP000546642">
    <property type="component" value="Unassembled WGS sequence"/>
</dbReference>
<dbReference type="GO" id="GO:0008270">
    <property type="term" value="F:zinc ion binding"/>
    <property type="evidence" value="ECO:0007669"/>
    <property type="project" value="InterPro"/>
</dbReference>
<dbReference type="GO" id="GO:0005576">
    <property type="term" value="C:extracellular region"/>
    <property type="evidence" value="ECO:0007669"/>
    <property type="project" value="InterPro"/>
</dbReference>
<proteinExistence type="inferred from homology"/>
<keyword evidence="5" id="KW-0479">Metal-binding</keyword>
<dbReference type="PRINTS" id="PR00787">
    <property type="entry name" value="NEUTRALPTASE"/>
</dbReference>
<protein>
    <recommendedName>
        <fullName evidence="4">Extracellular small neutral protease</fullName>
        <ecNumber evidence="3">3.4.24.77</ecNumber>
    </recommendedName>
    <alternativeName>
        <fullName evidence="7">Snapalysin</fullName>
    </alternativeName>
</protein>
<sequence length="198" mass="20258">MLRRSSVCALIAAAITSLALVGGASSATAAASPTAAQADQVQAQRTTTLYYDDSQAAEFRGAVAAGAQAWNDSVDNVTLVRARPGQRAEIRVFASNGWPRAVLGPVRPGGSVWIEMGRQAVNQGHDPVRIAAHEFGHSLGLPDRKPGPCSSLMSGSTGGVNCKNATPNAVERARVEANYGRGTAGQAPAAGVIVVDGP</sequence>
<accession>A0A7W9YME1</accession>
<feature type="chain" id="PRO_5031232863" description="Extracellular small neutral protease" evidence="8">
    <location>
        <begin position="30"/>
        <end position="198"/>
    </location>
</feature>
<dbReference type="EC" id="3.4.24.77" evidence="3"/>
<evidence type="ECO:0000313" key="9">
    <source>
        <dbReference type="EMBL" id="MBB6174823.1"/>
    </source>
</evidence>
<gene>
    <name evidence="9" type="ORF">HNR23_004883</name>
</gene>
<reference evidence="9 10" key="1">
    <citation type="submission" date="2020-08" db="EMBL/GenBank/DDBJ databases">
        <title>Sequencing the genomes of 1000 actinobacteria strains.</title>
        <authorList>
            <person name="Klenk H.-P."/>
        </authorList>
    </citation>
    <scope>NUCLEOTIDE SEQUENCE [LARGE SCALE GENOMIC DNA]</scope>
    <source>
        <strain evidence="9 10">DSM 46659</strain>
    </source>
</reference>
<evidence type="ECO:0000256" key="7">
    <source>
        <dbReference type="ARBA" id="ARBA00029927"/>
    </source>
</evidence>
<organism evidence="9 10">
    <name type="scientific">Nocardiopsis mwathae</name>
    <dbReference type="NCBI Taxonomy" id="1472723"/>
    <lineage>
        <taxon>Bacteria</taxon>
        <taxon>Bacillati</taxon>
        <taxon>Actinomycetota</taxon>
        <taxon>Actinomycetes</taxon>
        <taxon>Streptosporangiales</taxon>
        <taxon>Nocardiopsidaceae</taxon>
        <taxon>Nocardiopsis</taxon>
    </lineage>
</organism>
<evidence type="ECO:0000256" key="5">
    <source>
        <dbReference type="ARBA" id="ARBA00022723"/>
    </source>
</evidence>